<organism evidence="2 3">
    <name type="scientific">Portunus trituberculatus</name>
    <name type="common">Swimming crab</name>
    <name type="synonym">Neptunus trituberculatus</name>
    <dbReference type="NCBI Taxonomy" id="210409"/>
    <lineage>
        <taxon>Eukaryota</taxon>
        <taxon>Metazoa</taxon>
        <taxon>Ecdysozoa</taxon>
        <taxon>Arthropoda</taxon>
        <taxon>Crustacea</taxon>
        <taxon>Multicrustacea</taxon>
        <taxon>Malacostraca</taxon>
        <taxon>Eumalacostraca</taxon>
        <taxon>Eucarida</taxon>
        <taxon>Decapoda</taxon>
        <taxon>Pleocyemata</taxon>
        <taxon>Brachyura</taxon>
        <taxon>Eubrachyura</taxon>
        <taxon>Portunoidea</taxon>
        <taxon>Portunidae</taxon>
        <taxon>Portuninae</taxon>
        <taxon>Portunus</taxon>
    </lineage>
</organism>
<comment type="caution">
    <text evidence="2">The sequence shown here is derived from an EMBL/GenBank/DDBJ whole genome shotgun (WGS) entry which is preliminary data.</text>
</comment>
<gene>
    <name evidence="2" type="ORF">E2C01_087721</name>
</gene>
<accession>A0A5B7J498</accession>
<sequence length="48" mass="5269">MLKLTGMVVVVVVVMVVVVVVVVVVERGLRCDDGDLSCDLRRNNGNLW</sequence>
<name>A0A5B7J498_PORTR</name>
<feature type="transmembrane region" description="Helical" evidence="1">
    <location>
        <begin position="6"/>
        <end position="25"/>
    </location>
</feature>
<dbReference type="Proteomes" id="UP000324222">
    <property type="component" value="Unassembled WGS sequence"/>
</dbReference>
<keyword evidence="1" id="KW-1133">Transmembrane helix</keyword>
<dbReference type="AlphaFoldDB" id="A0A5B7J498"/>
<reference evidence="2 3" key="1">
    <citation type="submission" date="2019-05" db="EMBL/GenBank/DDBJ databases">
        <title>Another draft genome of Portunus trituberculatus and its Hox gene families provides insights of decapod evolution.</title>
        <authorList>
            <person name="Jeong J.-H."/>
            <person name="Song I."/>
            <person name="Kim S."/>
            <person name="Choi T."/>
            <person name="Kim D."/>
            <person name="Ryu S."/>
            <person name="Kim W."/>
        </authorList>
    </citation>
    <scope>NUCLEOTIDE SEQUENCE [LARGE SCALE GENOMIC DNA]</scope>
    <source>
        <tissue evidence="2">Muscle</tissue>
    </source>
</reference>
<keyword evidence="3" id="KW-1185">Reference proteome</keyword>
<dbReference type="EMBL" id="VSRR010091973">
    <property type="protein sequence ID" value="MPC92621.1"/>
    <property type="molecule type" value="Genomic_DNA"/>
</dbReference>
<keyword evidence="1" id="KW-0472">Membrane</keyword>
<proteinExistence type="predicted"/>
<evidence type="ECO:0000313" key="2">
    <source>
        <dbReference type="EMBL" id="MPC92621.1"/>
    </source>
</evidence>
<keyword evidence="1" id="KW-0812">Transmembrane</keyword>
<evidence type="ECO:0000256" key="1">
    <source>
        <dbReference type="SAM" id="Phobius"/>
    </source>
</evidence>
<evidence type="ECO:0000313" key="3">
    <source>
        <dbReference type="Proteomes" id="UP000324222"/>
    </source>
</evidence>
<evidence type="ECO:0008006" key="4">
    <source>
        <dbReference type="Google" id="ProtNLM"/>
    </source>
</evidence>
<protein>
    <recommendedName>
        <fullName evidence="4">Transmembrane protein</fullName>
    </recommendedName>
</protein>